<dbReference type="EMBL" id="JAJITD010000003">
    <property type="protein sequence ID" value="MCC8392222.1"/>
    <property type="molecule type" value="Genomic_DNA"/>
</dbReference>
<dbReference type="Proteomes" id="UP001431019">
    <property type="component" value="Unassembled WGS sequence"/>
</dbReference>
<name>A0ABS8JQS6_9BURK</name>
<dbReference type="PANTHER" id="PTHR46796">
    <property type="entry name" value="HTH-TYPE TRANSCRIPTIONAL ACTIVATOR RHAS-RELATED"/>
    <property type="match status" value="1"/>
</dbReference>
<protein>
    <submittedName>
        <fullName evidence="5">AraC family transcriptional regulator</fullName>
    </submittedName>
</protein>
<evidence type="ECO:0000313" key="5">
    <source>
        <dbReference type="EMBL" id="MCC8392222.1"/>
    </source>
</evidence>
<evidence type="ECO:0000313" key="6">
    <source>
        <dbReference type="Proteomes" id="UP001431019"/>
    </source>
</evidence>
<comment type="caution">
    <text evidence="5">The sequence shown here is derived from an EMBL/GenBank/DDBJ whole genome shotgun (WGS) entry which is preliminary data.</text>
</comment>
<keyword evidence="1" id="KW-0805">Transcription regulation</keyword>
<dbReference type="InterPro" id="IPR050204">
    <property type="entry name" value="AraC_XylS_family_regulators"/>
</dbReference>
<sequence>MLDIHNALAPDAFPHQDSLGCVANRLRKDLELNAGEFTVHRKCTQNDMPSVVATPASGRGFLLGVALQGGHRRRIFKGKRSSLYSFDQHAIYLRDFADDYRADLQSGFDFVLVELSRGFIANAHEQRESLGSASFDVKPGTRDPVLGHLAQVLAHTLDGGRETHPLFVEQLGLAIGTHLLDQYGHAPARTPKLPRRLSPRQHAQATEMLLATTQTPMSIEQIAGACGLSRAYFIRAFKHTTARTPYQWLLEQRIERARELLSGSQRPITEIAVTCGFSDQSHFTRVFSQMTGTPPAAWRRQAAG</sequence>
<dbReference type="SUPFAM" id="SSF46689">
    <property type="entry name" value="Homeodomain-like"/>
    <property type="match status" value="2"/>
</dbReference>
<keyword evidence="2" id="KW-0238">DNA-binding</keyword>
<organism evidence="5 6">
    <name type="scientific">Paraburkholderia sejongensis</name>
    <dbReference type="NCBI Taxonomy" id="2886946"/>
    <lineage>
        <taxon>Bacteria</taxon>
        <taxon>Pseudomonadati</taxon>
        <taxon>Pseudomonadota</taxon>
        <taxon>Betaproteobacteria</taxon>
        <taxon>Burkholderiales</taxon>
        <taxon>Burkholderiaceae</taxon>
        <taxon>Paraburkholderia</taxon>
    </lineage>
</organism>
<dbReference type="InterPro" id="IPR018062">
    <property type="entry name" value="HTH_AraC-typ_CS"/>
</dbReference>
<feature type="domain" description="HTH araC/xylS-type" evidence="4">
    <location>
        <begin position="203"/>
        <end position="301"/>
    </location>
</feature>
<evidence type="ECO:0000256" key="1">
    <source>
        <dbReference type="ARBA" id="ARBA00023015"/>
    </source>
</evidence>
<dbReference type="RefSeq" id="WP_230508439.1">
    <property type="nucleotide sequence ID" value="NZ_JAJITD010000003.1"/>
</dbReference>
<proteinExistence type="predicted"/>
<evidence type="ECO:0000256" key="3">
    <source>
        <dbReference type="ARBA" id="ARBA00023163"/>
    </source>
</evidence>
<evidence type="ECO:0000256" key="2">
    <source>
        <dbReference type="ARBA" id="ARBA00023125"/>
    </source>
</evidence>
<keyword evidence="6" id="KW-1185">Reference proteome</keyword>
<keyword evidence="3" id="KW-0804">Transcription</keyword>
<reference evidence="5 6" key="1">
    <citation type="submission" date="2021-11" db="EMBL/GenBank/DDBJ databases">
        <authorList>
            <person name="Oh E.-T."/>
            <person name="Kim S.-B."/>
        </authorList>
    </citation>
    <scope>NUCLEOTIDE SEQUENCE [LARGE SCALE GENOMIC DNA]</scope>
    <source>
        <strain evidence="5 6">MMS20-SJTR3</strain>
    </source>
</reference>
<dbReference type="SMART" id="SM00342">
    <property type="entry name" value="HTH_ARAC"/>
    <property type="match status" value="1"/>
</dbReference>
<dbReference type="InterPro" id="IPR009057">
    <property type="entry name" value="Homeodomain-like_sf"/>
</dbReference>
<dbReference type="PROSITE" id="PS00041">
    <property type="entry name" value="HTH_ARAC_FAMILY_1"/>
    <property type="match status" value="1"/>
</dbReference>
<dbReference type="PRINTS" id="PR00032">
    <property type="entry name" value="HTHARAC"/>
</dbReference>
<dbReference type="PROSITE" id="PS01124">
    <property type="entry name" value="HTH_ARAC_FAMILY_2"/>
    <property type="match status" value="1"/>
</dbReference>
<evidence type="ECO:0000259" key="4">
    <source>
        <dbReference type="PROSITE" id="PS01124"/>
    </source>
</evidence>
<dbReference type="InterPro" id="IPR018060">
    <property type="entry name" value="HTH_AraC"/>
</dbReference>
<dbReference type="InterPro" id="IPR020449">
    <property type="entry name" value="Tscrpt_reg_AraC-type_HTH"/>
</dbReference>
<gene>
    <name evidence="5" type="ORF">LJ656_06435</name>
</gene>
<accession>A0ABS8JQS6</accession>
<dbReference type="Gene3D" id="1.10.10.60">
    <property type="entry name" value="Homeodomain-like"/>
    <property type="match status" value="2"/>
</dbReference>
<dbReference type="Pfam" id="PF12833">
    <property type="entry name" value="HTH_18"/>
    <property type="match status" value="1"/>
</dbReference>
<dbReference type="PANTHER" id="PTHR46796:SF14">
    <property type="entry name" value="TRANSCRIPTIONAL REGULATORY PROTEIN"/>
    <property type="match status" value="1"/>
</dbReference>